<dbReference type="GO" id="GO:0015344">
    <property type="term" value="F:siderophore uptake transmembrane transporter activity"/>
    <property type="evidence" value="ECO:0007669"/>
    <property type="project" value="TreeGrafter"/>
</dbReference>
<feature type="chain" id="PRO_5019121051" evidence="13">
    <location>
        <begin position="23"/>
        <end position="715"/>
    </location>
</feature>
<dbReference type="RefSeq" id="WP_127162040.1">
    <property type="nucleotide sequence ID" value="NZ_CP029822.1"/>
</dbReference>
<dbReference type="SUPFAM" id="SSF56935">
    <property type="entry name" value="Porins"/>
    <property type="match status" value="1"/>
</dbReference>
<reference evidence="17" key="1">
    <citation type="submission" date="2018-06" db="EMBL/GenBank/DDBJ databases">
        <title>Complete genome of Pseudomonas insecticola strain QZS01.</title>
        <authorList>
            <person name="Wang J."/>
            <person name="Su Q."/>
        </authorList>
    </citation>
    <scope>NUCLEOTIDE SEQUENCE [LARGE SCALE GENOMIC DNA]</scope>
    <source>
        <strain evidence="17">QZS01</strain>
    </source>
</reference>
<evidence type="ECO:0000256" key="11">
    <source>
        <dbReference type="PROSITE-ProRule" id="PRU01360"/>
    </source>
</evidence>
<dbReference type="Pfam" id="PF00593">
    <property type="entry name" value="TonB_dep_Rec_b-barrel"/>
    <property type="match status" value="1"/>
</dbReference>
<dbReference type="GO" id="GO:0044718">
    <property type="term" value="P:siderophore transmembrane transport"/>
    <property type="evidence" value="ECO:0007669"/>
    <property type="project" value="TreeGrafter"/>
</dbReference>
<dbReference type="AlphaFoldDB" id="A0A3S9XBZ8"/>
<evidence type="ECO:0000256" key="1">
    <source>
        <dbReference type="ARBA" id="ARBA00004571"/>
    </source>
</evidence>
<dbReference type="Gene3D" id="2.170.130.10">
    <property type="entry name" value="TonB-dependent receptor, plug domain"/>
    <property type="match status" value="1"/>
</dbReference>
<evidence type="ECO:0000256" key="8">
    <source>
        <dbReference type="ARBA" id="ARBA00023136"/>
    </source>
</evidence>
<protein>
    <submittedName>
        <fullName evidence="16">TonB-dependent receptor</fullName>
    </submittedName>
</protein>
<dbReference type="Pfam" id="PF07715">
    <property type="entry name" value="Plug"/>
    <property type="match status" value="1"/>
</dbReference>
<dbReference type="PANTHER" id="PTHR30069:SF29">
    <property type="entry name" value="HEMOGLOBIN AND HEMOGLOBIN-HAPTOGLOBIN-BINDING PROTEIN 1-RELATED"/>
    <property type="match status" value="1"/>
</dbReference>
<dbReference type="CDD" id="cd01347">
    <property type="entry name" value="ligand_gated_channel"/>
    <property type="match status" value="1"/>
</dbReference>
<dbReference type="InterPro" id="IPR036942">
    <property type="entry name" value="Beta-barrel_TonB_sf"/>
</dbReference>
<keyword evidence="10 11" id="KW-0998">Cell outer membrane</keyword>
<name>A0A3S9XBZ8_9GAMM</name>
<dbReference type="InterPro" id="IPR039426">
    <property type="entry name" value="TonB-dep_rcpt-like"/>
</dbReference>
<dbReference type="Gene3D" id="2.40.170.20">
    <property type="entry name" value="TonB-dependent receptor, beta-barrel domain"/>
    <property type="match status" value="1"/>
</dbReference>
<dbReference type="EMBL" id="CP029822">
    <property type="protein sequence ID" value="AZS49871.1"/>
    <property type="molecule type" value="Genomic_DNA"/>
</dbReference>
<comment type="similarity">
    <text evidence="2">Belongs to the TonB-dependent receptor family. Hemoglobin/haptoglobin binding protein subfamily.</text>
</comment>
<dbReference type="InterPro" id="IPR037066">
    <property type="entry name" value="Plug_dom_sf"/>
</dbReference>
<evidence type="ECO:0000256" key="2">
    <source>
        <dbReference type="ARBA" id="ARBA00008143"/>
    </source>
</evidence>
<feature type="domain" description="TonB-dependent receptor plug" evidence="15">
    <location>
        <begin position="49"/>
        <end position="156"/>
    </location>
</feature>
<keyword evidence="8 11" id="KW-0472">Membrane</keyword>
<gene>
    <name evidence="16" type="ORF">DM558_03335</name>
</gene>
<keyword evidence="5 11" id="KW-0812">Transmembrane</keyword>
<keyword evidence="6 13" id="KW-0732">Signal</keyword>
<evidence type="ECO:0000259" key="14">
    <source>
        <dbReference type="Pfam" id="PF00593"/>
    </source>
</evidence>
<dbReference type="InterPro" id="IPR000531">
    <property type="entry name" value="Beta-barrel_TonB"/>
</dbReference>
<dbReference type="Proteomes" id="UP000273143">
    <property type="component" value="Chromosome"/>
</dbReference>
<evidence type="ECO:0000256" key="5">
    <source>
        <dbReference type="ARBA" id="ARBA00022692"/>
    </source>
</evidence>
<evidence type="ECO:0000256" key="7">
    <source>
        <dbReference type="ARBA" id="ARBA00023077"/>
    </source>
</evidence>
<feature type="signal peptide" evidence="13">
    <location>
        <begin position="1"/>
        <end position="22"/>
    </location>
</feature>
<dbReference type="PROSITE" id="PS52016">
    <property type="entry name" value="TONB_DEPENDENT_REC_3"/>
    <property type="match status" value="1"/>
</dbReference>
<dbReference type="KEGG" id="emo:DM558_03335"/>
<evidence type="ECO:0000256" key="4">
    <source>
        <dbReference type="ARBA" id="ARBA00022452"/>
    </source>
</evidence>
<dbReference type="PANTHER" id="PTHR30069">
    <property type="entry name" value="TONB-DEPENDENT OUTER MEMBRANE RECEPTOR"/>
    <property type="match status" value="1"/>
</dbReference>
<accession>A0A3S9XBZ8</accession>
<evidence type="ECO:0000256" key="9">
    <source>
        <dbReference type="ARBA" id="ARBA00023170"/>
    </source>
</evidence>
<organism evidence="16 17">
    <name type="scientific">Entomomonas moraniae</name>
    <dbReference type="NCBI Taxonomy" id="2213226"/>
    <lineage>
        <taxon>Bacteria</taxon>
        <taxon>Pseudomonadati</taxon>
        <taxon>Pseudomonadota</taxon>
        <taxon>Gammaproteobacteria</taxon>
        <taxon>Pseudomonadales</taxon>
        <taxon>Pseudomonadaceae</taxon>
        <taxon>Entomomonas</taxon>
    </lineage>
</organism>
<evidence type="ECO:0000313" key="16">
    <source>
        <dbReference type="EMBL" id="AZS49871.1"/>
    </source>
</evidence>
<keyword evidence="9 16" id="KW-0675">Receptor</keyword>
<evidence type="ECO:0000259" key="15">
    <source>
        <dbReference type="Pfam" id="PF07715"/>
    </source>
</evidence>
<comment type="subcellular location">
    <subcellularLocation>
        <location evidence="1 11">Cell outer membrane</location>
        <topology evidence="1 11">Multi-pass membrane protein</topology>
    </subcellularLocation>
</comment>
<proteinExistence type="inferred from homology"/>
<evidence type="ECO:0000256" key="3">
    <source>
        <dbReference type="ARBA" id="ARBA00022448"/>
    </source>
</evidence>
<evidence type="ECO:0000256" key="10">
    <source>
        <dbReference type="ARBA" id="ARBA00023237"/>
    </source>
</evidence>
<evidence type="ECO:0000256" key="13">
    <source>
        <dbReference type="SAM" id="SignalP"/>
    </source>
</evidence>
<evidence type="ECO:0000256" key="12">
    <source>
        <dbReference type="RuleBase" id="RU003357"/>
    </source>
</evidence>
<evidence type="ECO:0000256" key="6">
    <source>
        <dbReference type="ARBA" id="ARBA00022729"/>
    </source>
</evidence>
<feature type="domain" description="TonB-dependent receptor-like beta-barrel" evidence="14">
    <location>
        <begin position="215"/>
        <end position="670"/>
    </location>
</feature>
<dbReference type="InterPro" id="IPR012910">
    <property type="entry name" value="Plug_dom"/>
</dbReference>
<sequence>MFTNKAAVINAMVLVCSSPLWAEEVKRSDEDSLLLDPFVVSASARNEELKKATAMVQVIDQAQIARSSASDVTSLLAENAVGFFSEWTPGQTSINIRGAATDGQGKDFKSQVLVLINGRRAGTANLSKISPSNIYRIEIVRGPASVIYGSQAIGGVINIIMKNGHNTEGGKVTLKGGSFGMASGSGEYGWQSKDGQFTGFFGFNTATQNDYKAGKGGGTQHNTSWKRHGFDGALSWQVDEANLIDFSILKDGVYDVGFRGSSANYSAKEDRYNTSADLIWHHGTEDDRLRWKLHNYWLEDIDDFKWASPQTAKTSLDHNKRKLTAAGLKFQPEVDLTSSNTLLLGVDFEKNKLRSTRHRFGLNGAPMTQVTPFDNNQREKMYGLYFEDAQRFLDDRLVFKAGARYTDGKTYYDRTPYLKNQLTGSTHYYKTTWSTGLNFEATDWLNLKASMGTGFRAPTASELGADYTTLAGSQIYGTPGLKPETNKQYEFGAVFSGNNWLVDVAYFENRIKDRIITKPRSNNSNISDYVNNSDEVIVRGLELNSRFKMHELLGWQNNWQWDVEANGAWNFHMKDKGAKDRNTDKVQRMYQYQAALTHRLGQKETTYPWYVQVTGILRGPVWYDTEEKLVAGAEPYSNYIHRKSPFMVWNLKGEVEVYKNLSVFTEVNNVFNKNQHPLFIAIDKKPYILNPSASNGGLGTSMMGRAIYVGSTYRF</sequence>
<keyword evidence="17" id="KW-1185">Reference proteome</keyword>
<evidence type="ECO:0000313" key="17">
    <source>
        <dbReference type="Proteomes" id="UP000273143"/>
    </source>
</evidence>
<keyword evidence="4 11" id="KW-1134">Transmembrane beta strand</keyword>
<dbReference type="GO" id="GO:0009279">
    <property type="term" value="C:cell outer membrane"/>
    <property type="evidence" value="ECO:0007669"/>
    <property type="project" value="UniProtKB-SubCell"/>
</dbReference>
<keyword evidence="3 11" id="KW-0813">Transport</keyword>
<keyword evidence="7 12" id="KW-0798">TonB box</keyword>